<evidence type="ECO:0000313" key="1">
    <source>
        <dbReference type="EMBL" id="MBJ6800158.1"/>
    </source>
</evidence>
<accession>A0ABS0YQF1</accession>
<sequence length="51" mass="5529">MPNTTADPCTACPKNLENRPEAEELVAEGLVTYDIAQRELCTGCAVMTTTR</sequence>
<dbReference type="EMBL" id="JAEMHK010000005">
    <property type="protein sequence ID" value="MBJ6800158.1"/>
    <property type="molecule type" value="Genomic_DNA"/>
</dbReference>
<dbReference type="RefSeq" id="WP_199394670.1">
    <property type="nucleotide sequence ID" value="NZ_JAEMHK010000005.1"/>
</dbReference>
<proteinExistence type="predicted"/>
<protein>
    <recommendedName>
        <fullName evidence="3">Small CPxCG-related zinc finger protein</fullName>
    </recommendedName>
</protein>
<gene>
    <name evidence="1" type="ORF">JFN90_08400</name>
</gene>
<keyword evidence="2" id="KW-1185">Reference proteome</keyword>
<organism evidence="1 2">
    <name type="scientific">Geomonas propionica</name>
    <dbReference type="NCBI Taxonomy" id="2798582"/>
    <lineage>
        <taxon>Bacteria</taxon>
        <taxon>Pseudomonadati</taxon>
        <taxon>Thermodesulfobacteriota</taxon>
        <taxon>Desulfuromonadia</taxon>
        <taxon>Geobacterales</taxon>
        <taxon>Geobacteraceae</taxon>
        <taxon>Geomonas</taxon>
    </lineage>
</organism>
<reference evidence="1 2" key="1">
    <citation type="submission" date="2020-12" db="EMBL/GenBank/DDBJ databases">
        <title>Geomonas sp. Red259, isolated from paddy soil.</title>
        <authorList>
            <person name="Xu Z."/>
            <person name="Zhang Z."/>
            <person name="Masuda Y."/>
            <person name="Itoh H."/>
            <person name="Senoo K."/>
        </authorList>
    </citation>
    <scope>NUCLEOTIDE SEQUENCE [LARGE SCALE GENOMIC DNA]</scope>
    <source>
        <strain evidence="1 2">Red259</strain>
    </source>
</reference>
<evidence type="ECO:0000313" key="2">
    <source>
        <dbReference type="Proteomes" id="UP000641025"/>
    </source>
</evidence>
<evidence type="ECO:0008006" key="3">
    <source>
        <dbReference type="Google" id="ProtNLM"/>
    </source>
</evidence>
<dbReference type="Proteomes" id="UP000641025">
    <property type="component" value="Unassembled WGS sequence"/>
</dbReference>
<comment type="caution">
    <text evidence="1">The sequence shown here is derived from an EMBL/GenBank/DDBJ whole genome shotgun (WGS) entry which is preliminary data.</text>
</comment>
<name>A0ABS0YQF1_9BACT</name>